<keyword evidence="1" id="KW-0560">Oxidoreductase</keyword>
<feature type="transmembrane region" description="Helical" evidence="2">
    <location>
        <begin position="6"/>
        <end position="26"/>
    </location>
</feature>
<evidence type="ECO:0000256" key="2">
    <source>
        <dbReference type="SAM" id="Phobius"/>
    </source>
</evidence>
<keyword evidence="2" id="KW-0472">Membrane</keyword>
<sequence>MKFLKGNPDFLIIGGGIFGCAIAWNLSRRSSGSVLLLERRGLASATTPRAAGLIRNLNPKQGQTALKSYTIEALGLLSEELEESLHWHQVGGLLVAESEANIKHLENLERHALNLGEKFCWIERTEVEDLVPWLDASKANKFALLP</sequence>
<accession>A0A382M661</accession>
<dbReference type="GO" id="GO:0005737">
    <property type="term" value="C:cytoplasm"/>
    <property type="evidence" value="ECO:0007669"/>
    <property type="project" value="TreeGrafter"/>
</dbReference>
<protein>
    <recommendedName>
        <fullName evidence="3">FAD dependent oxidoreductase domain-containing protein</fullName>
    </recommendedName>
</protein>
<dbReference type="EMBL" id="UINC01091014">
    <property type="protein sequence ID" value="SVC43445.1"/>
    <property type="molecule type" value="Genomic_DNA"/>
</dbReference>
<keyword evidence="2" id="KW-0812">Transmembrane</keyword>
<dbReference type="PANTHER" id="PTHR13847:SF287">
    <property type="entry name" value="FAD-DEPENDENT OXIDOREDUCTASE DOMAIN-CONTAINING PROTEIN 1"/>
    <property type="match status" value="1"/>
</dbReference>
<dbReference type="InterPro" id="IPR006076">
    <property type="entry name" value="FAD-dep_OxRdtase"/>
</dbReference>
<name>A0A382M661_9ZZZZ</name>
<organism evidence="4">
    <name type="scientific">marine metagenome</name>
    <dbReference type="NCBI Taxonomy" id="408172"/>
    <lineage>
        <taxon>unclassified sequences</taxon>
        <taxon>metagenomes</taxon>
        <taxon>ecological metagenomes</taxon>
    </lineage>
</organism>
<dbReference type="Gene3D" id="3.50.50.60">
    <property type="entry name" value="FAD/NAD(P)-binding domain"/>
    <property type="match status" value="1"/>
</dbReference>
<evidence type="ECO:0000259" key="3">
    <source>
        <dbReference type="Pfam" id="PF01266"/>
    </source>
</evidence>
<dbReference type="InterPro" id="IPR036188">
    <property type="entry name" value="FAD/NAD-bd_sf"/>
</dbReference>
<proteinExistence type="predicted"/>
<dbReference type="Gene3D" id="3.30.9.10">
    <property type="entry name" value="D-Amino Acid Oxidase, subunit A, domain 2"/>
    <property type="match status" value="1"/>
</dbReference>
<dbReference type="SUPFAM" id="SSF51905">
    <property type="entry name" value="FAD/NAD(P)-binding domain"/>
    <property type="match status" value="1"/>
</dbReference>
<feature type="non-terminal residue" evidence="4">
    <location>
        <position position="146"/>
    </location>
</feature>
<dbReference type="PROSITE" id="PS51257">
    <property type="entry name" value="PROKAR_LIPOPROTEIN"/>
    <property type="match status" value="1"/>
</dbReference>
<feature type="domain" description="FAD dependent oxidoreductase" evidence="3">
    <location>
        <begin position="9"/>
        <end position="135"/>
    </location>
</feature>
<dbReference type="Pfam" id="PF01266">
    <property type="entry name" value="DAO"/>
    <property type="match status" value="1"/>
</dbReference>
<dbReference type="AlphaFoldDB" id="A0A382M661"/>
<reference evidence="4" key="1">
    <citation type="submission" date="2018-05" db="EMBL/GenBank/DDBJ databases">
        <authorList>
            <person name="Lanie J.A."/>
            <person name="Ng W.-L."/>
            <person name="Kazmierczak K.M."/>
            <person name="Andrzejewski T.M."/>
            <person name="Davidsen T.M."/>
            <person name="Wayne K.J."/>
            <person name="Tettelin H."/>
            <person name="Glass J.I."/>
            <person name="Rusch D."/>
            <person name="Podicherti R."/>
            <person name="Tsui H.-C.T."/>
            <person name="Winkler M.E."/>
        </authorList>
    </citation>
    <scope>NUCLEOTIDE SEQUENCE</scope>
</reference>
<gene>
    <name evidence="4" type="ORF">METZ01_LOCUS296299</name>
</gene>
<dbReference type="PANTHER" id="PTHR13847">
    <property type="entry name" value="SARCOSINE DEHYDROGENASE-RELATED"/>
    <property type="match status" value="1"/>
</dbReference>
<evidence type="ECO:0000313" key="4">
    <source>
        <dbReference type="EMBL" id="SVC43445.1"/>
    </source>
</evidence>
<evidence type="ECO:0000256" key="1">
    <source>
        <dbReference type="ARBA" id="ARBA00023002"/>
    </source>
</evidence>
<keyword evidence="2" id="KW-1133">Transmembrane helix</keyword>
<dbReference type="GO" id="GO:0016491">
    <property type="term" value="F:oxidoreductase activity"/>
    <property type="evidence" value="ECO:0007669"/>
    <property type="project" value="UniProtKB-KW"/>
</dbReference>